<feature type="region of interest" description="Disordered" evidence="2">
    <location>
        <begin position="270"/>
        <end position="301"/>
    </location>
</feature>
<gene>
    <name evidence="3" type="ORF">CO661_14180</name>
</gene>
<feature type="compositionally biased region" description="Basic and acidic residues" evidence="2">
    <location>
        <begin position="283"/>
        <end position="293"/>
    </location>
</feature>
<evidence type="ECO:0000256" key="2">
    <source>
        <dbReference type="SAM" id="MobiDB-lite"/>
    </source>
</evidence>
<feature type="coiled-coil region" evidence="1">
    <location>
        <begin position="162"/>
        <end position="192"/>
    </location>
</feature>
<comment type="caution">
    <text evidence="3">The sequence shown here is derived from an EMBL/GenBank/DDBJ whole genome shotgun (WGS) entry which is preliminary data.</text>
</comment>
<dbReference type="EMBL" id="NWTC01000009">
    <property type="protein sequence ID" value="PDT47326.1"/>
    <property type="molecule type" value="Genomic_DNA"/>
</dbReference>
<evidence type="ECO:0000256" key="1">
    <source>
        <dbReference type="SAM" id="Coils"/>
    </source>
</evidence>
<evidence type="ECO:0008006" key="5">
    <source>
        <dbReference type="Google" id="ProtNLM"/>
    </source>
</evidence>
<reference evidence="3 4" key="1">
    <citation type="submission" date="2017-09" db="EMBL/GenBank/DDBJ databases">
        <title>Comparative genomics of rhizobia isolated from Phaseolus vulgaris in China.</title>
        <authorList>
            <person name="Tong W."/>
        </authorList>
    </citation>
    <scope>NUCLEOTIDE SEQUENCE [LARGE SCALE GENOMIC DNA]</scope>
    <source>
        <strain evidence="3 4">PCH1</strain>
    </source>
</reference>
<protein>
    <recommendedName>
        <fullName evidence="5">Scaffolding protein</fullName>
    </recommendedName>
</protein>
<sequence length="318" mass="35823">MDEAIKAYAAGSVEEVREDHPEAEEPEADAEAELSDEEEENGDPQAEDHAEEGEESGDDETDSGRFVSDNGKVRLEDGTVITIAELKRGNLREADYTRKNQALAETTKQTEEYRANLSQYEQQLANARDLTLQVMQTRMPQQPALDMLQSDPLGYIEARARYDAEMADYQRIQQEMHQVREQQQQLAEQERQQQFAREWETLRSKAPELNDPKQRDGFIQTLVSTAAEYGISQQDLEAVPDHRLILVLRDLGKLKGLQASAKNVVPKKIADKPPVQTGSKRLAPREQRGREAEAAMTRLKSSGSLKDGVAAYLATQKR</sequence>
<feature type="compositionally biased region" description="Acidic residues" evidence="2">
    <location>
        <begin position="49"/>
        <end position="61"/>
    </location>
</feature>
<dbReference type="AlphaFoldDB" id="A0A2A6LYL8"/>
<proteinExistence type="predicted"/>
<keyword evidence="1" id="KW-0175">Coiled coil</keyword>
<organism evidence="3 4">
    <name type="scientific">Rhizobium fredii</name>
    <name type="common">Sinorhizobium fredii</name>
    <dbReference type="NCBI Taxonomy" id="380"/>
    <lineage>
        <taxon>Bacteria</taxon>
        <taxon>Pseudomonadati</taxon>
        <taxon>Pseudomonadota</taxon>
        <taxon>Alphaproteobacteria</taxon>
        <taxon>Hyphomicrobiales</taxon>
        <taxon>Rhizobiaceae</taxon>
        <taxon>Sinorhizobium/Ensifer group</taxon>
        <taxon>Sinorhizobium</taxon>
    </lineage>
</organism>
<feature type="coiled-coil region" evidence="1">
    <location>
        <begin position="103"/>
        <end position="130"/>
    </location>
</feature>
<feature type="compositionally biased region" description="Acidic residues" evidence="2">
    <location>
        <begin position="21"/>
        <end position="42"/>
    </location>
</feature>
<name>A0A2A6LYL8_RHIFR</name>
<feature type="region of interest" description="Disordered" evidence="2">
    <location>
        <begin position="1"/>
        <end position="78"/>
    </location>
</feature>
<accession>A0A2A6LYL8</accession>
<evidence type="ECO:0000313" key="3">
    <source>
        <dbReference type="EMBL" id="PDT47326.1"/>
    </source>
</evidence>
<evidence type="ECO:0000313" key="4">
    <source>
        <dbReference type="Proteomes" id="UP000220353"/>
    </source>
</evidence>
<dbReference type="Proteomes" id="UP000220353">
    <property type="component" value="Unassembled WGS sequence"/>
</dbReference>